<dbReference type="Proteomes" id="UP001597469">
    <property type="component" value="Unassembled WGS sequence"/>
</dbReference>
<proteinExistence type="predicted"/>
<gene>
    <name evidence="1" type="ORF">ACFSUS_05155</name>
</gene>
<keyword evidence="2" id="KW-1185">Reference proteome</keyword>
<accession>A0ABW5M153</accession>
<name>A0ABW5M153_9BACT</name>
<comment type="caution">
    <text evidence="1">The sequence shown here is derived from an EMBL/GenBank/DDBJ whole genome shotgun (WGS) entry which is preliminary data.</text>
</comment>
<organism evidence="1 2">
    <name type="scientific">Spirosoma soli</name>
    <dbReference type="NCBI Taxonomy" id="1770529"/>
    <lineage>
        <taxon>Bacteria</taxon>
        <taxon>Pseudomonadati</taxon>
        <taxon>Bacteroidota</taxon>
        <taxon>Cytophagia</taxon>
        <taxon>Cytophagales</taxon>
        <taxon>Cytophagaceae</taxon>
        <taxon>Spirosoma</taxon>
    </lineage>
</organism>
<reference evidence="2" key="1">
    <citation type="journal article" date="2019" name="Int. J. Syst. Evol. Microbiol.">
        <title>The Global Catalogue of Microorganisms (GCM) 10K type strain sequencing project: providing services to taxonomists for standard genome sequencing and annotation.</title>
        <authorList>
            <consortium name="The Broad Institute Genomics Platform"/>
            <consortium name="The Broad Institute Genome Sequencing Center for Infectious Disease"/>
            <person name="Wu L."/>
            <person name="Ma J."/>
        </authorList>
    </citation>
    <scope>NUCLEOTIDE SEQUENCE [LARGE SCALE GENOMIC DNA]</scope>
    <source>
        <strain evidence="2">KCTC 42805</strain>
    </source>
</reference>
<evidence type="ECO:0000313" key="1">
    <source>
        <dbReference type="EMBL" id="MFD2570011.1"/>
    </source>
</evidence>
<dbReference type="RefSeq" id="WP_381520034.1">
    <property type="nucleotide sequence ID" value="NZ_JBHULN010000002.1"/>
</dbReference>
<protein>
    <submittedName>
        <fullName evidence="1">Uncharacterized protein</fullName>
    </submittedName>
</protein>
<dbReference type="EMBL" id="JBHULN010000002">
    <property type="protein sequence ID" value="MFD2570011.1"/>
    <property type="molecule type" value="Genomic_DNA"/>
</dbReference>
<evidence type="ECO:0000313" key="2">
    <source>
        <dbReference type="Proteomes" id="UP001597469"/>
    </source>
</evidence>
<sequence>MAPALWGRAYATGPAQLPSITAIQDDKTAQYTFDLKAYVSAYCGYVPPSGGSSITTLTLLPPTYDCGSGAFTFRTSGGDGSAVEYQANSIISWTTNPNQFVDQESRTANDVQPFTLMAHQSGQVVT</sequence>